<evidence type="ECO:0000313" key="2">
    <source>
        <dbReference type="EMBL" id="GHP09362.1"/>
    </source>
</evidence>
<dbReference type="Gene3D" id="3.40.50.1820">
    <property type="entry name" value="alpha/beta hydrolase"/>
    <property type="match status" value="1"/>
</dbReference>
<evidence type="ECO:0000256" key="1">
    <source>
        <dbReference type="SAM" id="MobiDB-lite"/>
    </source>
</evidence>
<dbReference type="Proteomes" id="UP000660262">
    <property type="component" value="Unassembled WGS sequence"/>
</dbReference>
<sequence>MASGSAHLHAHAHAARVRLVRALTRHGSRPWPPPPACLDLLEASVASRPLLSSKSSSIVSYSFTLPPLDGESPDGVVPVTLLRAAASPPQKASQKVSEGNHDGADARDATSILPMVIYLHATGSDTDEVLSFMAQRYAARGYLAVGVDARRHGRRNRKGESTREKYGNALLEAWEKRDDPTHRDAPFLLDSAYDVCRVVSCFHGSTDNAQAWGVDTTKIGITGISLGGMIGLLCSAADERIAASAPMIGTQSFAYGLDNDKWQARVNSLPGSVFADAQRELGGKGSALTPETVRRVYSAISPGLLDDCDGETTVPLASTRPLAIINAADDPRNPLDGVRLCVEAARSLPGYDADTFLACAQLGTPHTCTDAMQDVAMRFLDVHLKGDCDGAKESANRILDVPTTFVTL</sequence>
<organism evidence="2 3">
    <name type="scientific">Pycnococcus provasolii</name>
    <dbReference type="NCBI Taxonomy" id="41880"/>
    <lineage>
        <taxon>Eukaryota</taxon>
        <taxon>Viridiplantae</taxon>
        <taxon>Chlorophyta</taxon>
        <taxon>Pseudoscourfieldiophyceae</taxon>
        <taxon>Pseudoscourfieldiales</taxon>
        <taxon>Pycnococcaceae</taxon>
        <taxon>Pycnococcus</taxon>
    </lineage>
</organism>
<feature type="region of interest" description="Disordered" evidence="1">
    <location>
        <begin position="85"/>
        <end position="105"/>
    </location>
</feature>
<name>A0A830HQS4_9CHLO</name>
<dbReference type="SUPFAM" id="SSF53474">
    <property type="entry name" value="alpha/beta-Hydrolases"/>
    <property type="match status" value="1"/>
</dbReference>
<dbReference type="EMBL" id="BNJQ01000024">
    <property type="protein sequence ID" value="GHP09362.1"/>
    <property type="molecule type" value="Genomic_DNA"/>
</dbReference>
<dbReference type="AlphaFoldDB" id="A0A830HQS4"/>
<dbReference type="PANTHER" id="PTHR47381">
    <property type="entry name" value="ALPHA/BETA-HYDROLASES SUPERFAMILY PROTEIN"/>
    <property type="match status" value="1"/>
</dbReference>
<protein>
    <recommendedName>
        <fullName evidence="4">Serine aminopeptidase S33 domain-containing protein</fullName>
    </recommendedName>
</protein>
<accession>A0A830HQS4</accession>
<reference evidence="2" key="1">
    <citation type="submission" date="2020-10" db="EMBL/GenBank/DDBJ databases">
        <title>Unveiling of a novel bifunctional photoreceptor, Dualchrome1, isolated from a cosmopolitan green alga.</title>
        <authorList>
            <person name="Suzuki S."/>
            <person name="Kawachi M."/>
        </authorList>
    </citation>
    <scope>NUCLEOTIDE SEQUENCE</scope>
    <source>
        <strain evidence="2">NIES 2893</strain>
    </source>
</reference>
<dbReference type="OrthoDB" id="2152248at2759"/>
<gene>
    <name evidence="2" type="ORF">PPROV_000809800</name>
</gene>
<evidence type="ECO:0000313" key="3">
    <source>
        <dbReference type="Proteomes" id="UP000660262"/>
    </source>
</evidence>
<dbReference type="InterPro" id="IPR029058">
    <property type="entry name" value="AB_hydrolase_fold"/>
</dbReference>
<evidence type="ECO:0008006" key="4">
    <source>
        <dbReference type="Google" id="ProtNLM"/>
    </source>
</evidence>
<dbReference type="PANTHER" id="PTHR47381:SF3">
    <property type="entry name" value="ALPHA_BETA-HYDROLASES SUPERFAMILY PROTEIN"/>
    <property type="match status" value="1"/>
</dbReference>
<comment type="caution">
    <text evidence="2">The sequence shown here is derived from an EMBL/GenBank/DDBJ whole genome shotgun (WGS) entry which is preliminary data.</text>
</comment>
<proteinExistence type="predicted"/>
<keyword evidence="3" id="KW-1185">Reference proteome</keyword>